<dbReference type="InterPro" id="IPR001972">
    <property type="entry name" value="Stomatin_HflK_fam"/>
</dbReference>
<organism evidence="6 7">
    <name type="scientific">Sinorhizobium fredii (strain NBRC 101917 / NGR234)</name>
    <dbReference type="NCBI Taxonomy" id="394"/>
    <lineage>
        <taxon>Bacteria</taxon>
        <taxon>Pseudomonadati</taxon>
        <taxon>Pseudomonadota</taxon>
        <taxon>Alphaproteobacteria</taxon>
        <taxon>Hyphomicrobiales</taxon>
        <taxon>Rhizobiaceae</taxon>
        <taxon>Sinorhizobium/Ensifer group</taxon>
        <taxon>Sinorhizobium</taxon>
    </lineage>
</organism>
<dbReference type="GO" id="GO:0005886">
    <property type="term" value="C:plasma membrane"/>
    <property type="evidence" value="ECO:0007669"/>
    <property type="project" value="UniProtKB-ARBA"/>
</dbReference>
<evidence type="ECO:0000256" key="3">
    <source>
        <dbReference type="SAM" id="MobiDB-lite"/>
    </source>
</evidence>
<feature type="region of interest" description="Disordered" evidence="3">
    <location>
        <begin position="374"/>
        <end position="412"/>
    </location>
</feature>
<dbReference type="SUPFAM" id="SSF117892">
    <property type="entry name" value="Band 7/SPFH domain"/>
    <property type="match status" value="1"/>
</dbReference>
<dbReference type="eggNOG" id="COG0330">
    <property type="taxonomic scope" value="Bacteria"/>
</dbReference>
<feature type="compositionally biased region" description="Basic residues" evidence="3">
    <location>
        <begin position="515"/>
        <end position="524"/>
    </location>
</feature>
<keyword evidence="4" id="KW-0472">Membrane</keyword>
<accession>C3MIP3</accession>
<dbReference type="GO" id="GO:0098552">
    <property type="term" value="C:side of membrane"/>
    <property type="evidence" value="ECO:0007669"/>
    <property type="project" value="UniProtKB-ARBA"/>
</dbReference>
<protein>
    <recommendedName>
        <fullName evidence="5">Band 7 domain-containing protein</fullName>
    </recommendedName>
</protein>
<dbReference type="InterPro" id="IPR050710">
    <property type="entry name" value="Band7/mec-2_domain"/>
</dbReference>
<evidence type="ECO:0000256" key="1">
    <source>
        <dbReference type="ARBA" id="ARBA00004167"/>
    </source>
</evidence>
<feature type="region of interest" description="Disordered" evidence="3">
    <location>
        <begin position="328"/>
        <end position="357"/>
    </location>
</feature>
<sequence length="524" mass="57455">MRRIATSWAGRHSKSWSCEEGGLSLGGFDYAVIALVVLVFLTLFAGIKTVPQGYRYTIERFGRYVKTIEPGLNFIVPYFDRIGAKMNVMEQVLDVPTQEVITKDNASVSADAVAFYQVLNPAQAAYQVANLENALLNLTMTNIRSVMGSMDLDELLSNRDTINDRLLRVVDEAANPWGIKITRVEIKDIAPPTDLVEAMARQMKAEREKRAQVLEAEGSRNAQILRAEGAKQSAILEAEGQREAAYREAEARERLAEAEAKATRMVSEAIAAGDVQAINYFVAQKYTEALAAIGTANNQKIVLMPMEASSLIGSLGGIGAIAREVFGDGQAPASPRPRRSTPQTGPASNPVENPYASYHDPALRYRTRALELVGPGPRPAGGGSDAAGRFPGVDRPCSAHHRRPLSPPLGNGILGLGGPGRRFRAAVDRLRLHWPTLRRLFVEERRALAQQARRESRRPHRSARTTDCRGPRPRPPRRHDLGRRGARPARGHPGADCREQRPAADRRASGSKSLMRSRRTAGTE</sequence>
<feature type="compositionally biased region" description="Basic and acidic residues" evidence="3">
    <location>
        <begin position="493"/>
        <end position="508"/>
    </location>
</feature>
<dbReference type="PANTHER" id="PTHR43327:SF10">
    <property type="entry name" value="STOMATIN-LIKE PROTEIN 2, MITOCHONDRIAL"/>
    <property type="match status" value="1"/>
</dbReference>
<evidence type="ECO:0000313" key="7">
    <source>
        <dbReference type="Proteomes" id="UP000001054"/>
    </source>
</evidence>
<feature type="transmembrane region" description="Helical" evidence="4">
    <location>
        <begin position="21"/>
        <end position="47"/>
    </location>
</feature>
<dbReference type="PANTHER" id="PTHR43327">
    <property type="entry name" value="STOMATIN-LIKE PROTEIN 2, MITOCHONDRIAL"/>
    <property type="match status" value="1"/>
</dbReference>
<evidence type="ECO:0000256" key="4">
    <source>
        <dbReference type="SAM" id="Phobius"/>
    </source>
</evidence>
<dbReference type="InterPro" id="IPR036013">
    <property type="entry name" value="Band_7/SPFH_dom_sf"/>
</dbReference>
<dbReference type="KEGG" id="rhi:NGR_c28600"/>
<evidence type="ECO:0000256" key="2">
    <source>
        <dbReference type="ARBA" id="ARBA00008164"/>
    </source>
</evidence>
<dbReference type="InterPro" id="IPR001107">
    <property type="entry name" value="Band_7"/>
</dbReference>
<dbReference type="SMART" id="SM00244">
    <property type="entry name" value="PHB"/>
    <property type="match status" value="1"/>
</dbReference>
<name>C3MIP3_SINFN</name>
<dbReference type="STRING" id="394.NGR_c28600"/>
<comment type="subcellular location">
    <subcellularLocation>
        <location evidence="1">Membrane</location>
        <topology evidence="1">Single-pass membrane protein</topology>
    </subcellularLocation>
</comment>
<comment type="similarity">
    <text evidence="2">Belongs to the band 7/mec-2 family.</text>
</comment>
<keyword evidence="4" id="KW-0812">Transmembrane</keyword>
<feature type="domain" description="Band 7" evidence="5">
    <location>
        <begin position="45"/>
        <end position="203"/>
    </location>
</feature>
<dbReference type="CDD" id="cd08829">
    <property type="entry name" value="SPFH_paraslipin"/>
    <property type="match status" value="1"/>
</dbReference>
<proteinExistence type="inferred from homology"/>
<evidence type="ECO:0000259" key="5">
    <source>
        <dbReference type="SMART" id="SM00244"/>
    </source>
</evidence>
<dbReference type="HOGENOM" id="CLU_519592_0_0_5"/>
<keyword evidence="4" id="KW-1133">Transmembrane helix</keyword>
<dbReference type="EMBL" id="CP001389">
    <property type="protein sequence ID" value="ACP26606.1"/>
    <property type="molecule type" value="Genomic_DNA"/>
</dbReference>
<dbReference type="AlphaFoldDB" id="C3MIP3"/>
<keyword evidence="7" id="KW-1185">Reference proteome</keyword>
<dbReference type="Pfam" id="PF01145">
    <property type="entry name" value="Band_7"/>
    <property type="match status" value="1"/>
</dbReference>
<feature type="region of interest" description="Disordered" evidence="3">
    <location>
        <begin position="451"/>
        <end position="524"/>
    </location>
</feature>
<dbReference type="FunFam" id="3.30.479.30:FF:000004">
    <property type="entry name" value="Putative membrane protease family, stomatin"/>
    <property type="match status" value="1"/>
</dbReference>
<evidence type="ECO:0000313" key="6">
    <source>
        <dbReference type="EMBL" id="ACP26606.1"/>
    </source>
</evidence>
<dbReference type="PRINTS" id="PR00721">
    <property type="entry name" value="STOMATIN"/>
</dbReference>
<reference evidence="6 7" key="1">
    <citation type="journal article" date="2009" name="Appl. Environ. Microbiol.">
        <title>Rhizobium sp. strain NGR234 possesses a remarkable number of secretion systems.</title>
        <authorList>
            <person name="Schmeisser C."/>
            <person name="Liesegang H."/>
            <person name="Krysciak D."/>
            <person name="Bakkou N."/>
            <person name="Le Quere A."/>
            <person name="Wollherr A."/>
            <person name="Heinemeyer I."/>
            <person name="Morgenstern B."/>
            <person name="Pommerening-Roeser A."/>
            <person name="Flores M."/>
            <person name="Palacios R."/>
            <person name="Brenner S."/>
            <person name="Gottschalk G."/>
            <person name="Schmitz R.A."/>
            <person name="Broughton W.J."/>
            <person name="Perret X."/>
            <person name="Strittmatter A.W."/>
            <person name="Streit W.R."/>
        </authorList>
    </citation>
    <scope>NUCLEOTIDE SEQUENCE [LARGE SCALE GENOMIC DNA]</scope>
    <source>
        <strain evidence="7">NBRC 101917 / NGR234</strain>
    </source>
</reference>
<gene>
    <name evidence="6" type="ordered locus">NGR_c28600</name>
</gene>
<dbReference type="Proteomes" id="UP000001054">
    <property type="component" value="Chromosome"/>
</dbReference>
<dbReference type="Gene3D" id="3.30.479.30">
    <property type="entry name" value="Band 7 domain"/>
    <property type="match status" value="1"/>
</dbReference>